<proteinExistence type="predicted"/>
<sequence length="472" mass="54768">MNSVIQLPARFKRNDKKEIKNEVSTTSTLRDKLQSVRSKRVTTFFRAKAAQRAGIRYLTSVVGSNSDAVLTVLRSLRQLARGFFTRKLEKLTAFIGQKWRKLCTLIGYKSVKSMMQRTLGRTFGRSKDNERQHARMYQCLCRALARLGRSAIATARKRRVIEDTGRIARETVDGVMKEVAVKVAAMRERERLGIHARVIQRLWRHVKNSEQAGVEAKVRLLSLLTNLPPILREYQQTQRQRLQTVHETSVNTVAYCIRRAAQRLAARLVQRVWRGYCARKRVRRIREWKRKKFVRQRQRERLREARGALLEPSEAEKTRRKVVKTRLLARQEMPLPVPQGRYQRRRGERVSLLEPLPLQSRPPHTSYTGTKVQCVPFSRFEKIVAQDARVNLSNVWVAIPVGHQELPLEREELKRGLSPLLVGKGRRRQKGALQTTYDWVPAHLLQSKAERDATALRRQRASPSVSKTILDF</sequence>
<gene>
    <name evidence="1" type="ORF">F444_00516</name>
</gene>
<dbReference type="AlphaFoldDB" id="A0A081B3Y7"/>
<dbReference type="Proteomes" id="UP000028582">
    <property type="component" value="Unassembled WGS sequence"/>
</dbReference>
<reference evidence="1 2" key="1">
    <citation type="submission" date="2013-11" db="EMBL/GenBank/DDBJ databases">
        <title>The Genome Sequence of Phytophthora parasitica P1976.</title>
        <authorList>
            <consortium name="The Broad Institute Genomics Platform"/>
            <person name="Russ C."/>
            <person name="Tyler B."/>
            <person name="Panabieres F."/>
            <person name="Shan W."/>
            <person name="Tripathy S."/>
            <person name="Grunwald N."/>
            <person name="Machado M."/>
            <person name="Johnson C.S."/>
            <person name="Walker B."/>
            <person name="Young S."/>
            <person name="Zeng Q."/>
            <person name="Gargeya S."/>
            <person name="Fitzgerald M."/>
            <person name="Haas B."/>
            <person name="Abouelleil A."/>
            <person name="Allen A.W."/>
            <person name="Alvarado L."/>
            <person name="Arachchi H.M."/>
            <person name="Berlin A.M."/>
            <person name="Chapman S.B."/>
            <person name="Gainer-Dewar J."/>
            <person name="Goldberg J."/>
            <person name="Griggs A."/>
            <person name="Gujja S."/>
            <person name="Hansen M."/>
            <person name="Howarth C."/>
            <person name="Imamovic A."/>
            <person name="Ireland A."/>
            <person name="Larimer J."/>
            <person name="McCowan C."/>
            <person name="Murphy C."/>
            <person name="Pearson M."/>
            <person name="Poon T.W."/>
            <person name="Priest M."/>
            <person name="Roberts A."/>
            <person name="Saif S."/>
            <person name="Shea T."/>
            <person name="Sisk P."/>
            <person name="Sykes S."/>
            <person name="Wortman J."/>
            <person name="Nusbaum C."/>
            <person name="Birren B."/>
        </authorList>
    </citation>
    <scope>NUCLEOTIDE SEQUENCE [LARGE SCALE GENOMIC DNA]</scope>
    <source>
        <strain evidence="1 2">P1976</strain>
    </source>
</reference>
<dbReference type="PROSITE" id="PS50096">
    <property type="entry name" value="IQ"/>
    <property type="match status" value="1"/>
</dbReference>
<organism evidence="1 2">
    <name type="scientific">Phytophthora nicotianae P1976</name>
    <dbReference type="NCBI Taxonomy" id="1317066"/>
    <lineage>
        <taxon>Eukaryota</taxon>
        <taxon>Sar</taxon>
        <taxon>Stramenopiles</taxon>
        <taxon>Oomycota</taxon>
        <taxon>Peronosporomycetes</taxon>
        <taxon>Peronosporales</taxon>
        <taxon>Peronosporaceae</taxon>
        <taxon>Phytophthora</taxon>
    </lineage>
</organism>
<evidence type="ECO:0000313" key="2">
    <source>
        <dbReference type="Proteomes" id="UP000028582"/>
    </source>
</evidence>
<dbReference type="OrthoDB" id="117142at2759"/>
<dbReference type="EMBL" id="ANJA01000119">
    <property type="protein sequence ID" value="ETO85848.1"/>
    <property type="molecule type" value="Genomic_DNA"/>
</dbReference>
<comment type="caution">
    <text evidence="1">The sequence shown here is derived from an EMBL/GenBank/DDBJ whole genome shotgun (WGS) entry which is preliminary data.</text>
</comment>
<accession>A0A081B3Y7</accession>
<evidence type="ECO:0000313" key="1">
    <source>
        <dbReference type="EMBL" id="ETO85848.1"/>
    </source>
</evidence>
<protein>
    <submittedName>
        <fullName evidence="1">Uncharacterized protein</fullName>
    </submittedName>
</protein>
<name>A0A081B3Y7_PHYNI</name>